<dbReference type="Gene3D" id="1.10.10.10">
    <property type="entry name" value="Winged helix-like DNA-binding domain superfamily/Winged helix DNA-binding domain"/>
    <property type="match status" value="1"/>
</dbReference>
<name>A0A1H7I2J2_HALLR</name>
<evidence type="ECO:0000259" key="1">
    <source>
        <dbReference type="SMART" id="SM00418"/>
    </source>
</evidence>
<proteinExistence type="predicted"/>
<reference evidence="2 3" key="1">
    <citation type="submission" date="2016-10" db="EMBL/GenBank/DDBJ databases">
        <authorList>
            <person name="de Groot N.N."/>
        </authorList>
    </citation>
    <scope>NUCLEOTIDE SEQUENCE [LARGE SCALE GENOMIC DNA]</scope>
    <source>
        <strain evidence="2 3">CDM_5</strain>
    </source>
</reference>
<organism evidence="2 3">
    <name type="scientific">Haloferax larsenii</name>
    <dbReference type="NCBI Taxonomy" id="302484"/>
    <lineage>
        <taxon>Archaea</taxon>
        <taxon>Methanobacteriati</taxon>
        <taxon>Methanobacteriota</taxon>
        <taxon>Stenosarchaea group</taxon>
        <taxon>Halobacteria</taxon>
        <taxon>Halobacteriales</taxon>
        <taxon>Haloferacaceae</taxon>
        <taxon>Haloferax</taxon>
    </lineage>
</organism>
<dbReference type="EMBL" id="FOAD01000001">
    <property type="protein sequence ID" value="SEK56813.1"/>
    <property type="molecule type" value="Genomic_DNA"/>
</dbReference>
<dbReference type="Proteomes" id="UP000183894">
    <property type="component" value="Unassembled WGS sequence"/>
</dbReference>
<dbReference type="RefSeq" id="WP_074792168.1">
    <property type="nucleotide sequence ID" value="NZ_FOAD01000001.1"/>
</dbReference>
<dbReference type="SMART" id="SM00418">
    <property type="entry name" value="HTH_ARSR"/>
    <property type="match status" value="1"/>
</dbReference>
<gene>
    <name evidence="2" type="ORF">SAMN04488691_101769</name>
</gene>
<dbReference type="CDD" id="cd00090">
    <property type="entry name" value="HTH_ARSR"/>
    <property type="match status" value="1"/>
</dbReference>
<protein>
    <submittedName>
        <fullName evidence="2">Helix-turn-helix domain-containing protein</fullName>
    </submittedName>
</protein>
<evidence type="ECO:0000313" key="2">
    <source>
        <dbReference type="EMBL" id="SEK56813.1"/>
    </source>
</evidence>
<sequence>MQTGLSRTPSDTSPPETLAPLVLDALADRTSRRMLTTLRGSRDPMTAQELSAVCDVPLSTTYRKLERLTDARLVEETLQLRATGTHTHQYRAKVESVTLQLDGDEAVELTALGGD</sequence>
<dbReference type="AlphaFoldDB" id="A0A1H7I2J2"/>
<dbReference type="GO" id="GO:0003700">
    <property type="term" value="F:DNA-binding transcription factor activity"/>
    <property type="evidence" value="ECO:0007669"/>
    <property type="project" value="InterPro"/>
</dbReference>
<dbReference type="InterPro" id="IPR036388">
    <property type="entry name" value="WH-like_DNA-bd_sf"/>
</dbReference>
<dbReference type="InterPro" id="IPR036390">
    <property type="entry name" value="WH_DNA-bd_sf"/>
</dbReference>
<dbReference type="SUPFAM" id="SSF46785">
    <property type="entry name" value="Winged helix' DNA-binding domain"/>
    <property type="match status" value="1"/>
</dbReference>
<feature type="domain" description="HTH arsR-type" evidence="1">
    <location>
        <begin position="21"/>
        <end position="112"/>
    </location>
</feature>
<dbReference type="InterPro" id="IPR001845">
    <property type="entry name" value="HTH_ArsR_DNA-bd_dom"/>
</dbReference>
<dbReference type="InterPro" id="IPR011991">
    <property type="entry name" value="ArsR-like_HTH"/>
</dbReference>
<accession>A0A1H7I2J2</accession>
<dbReference type="OrthoDB" id="10985at2157"/>
<evidence type="ECO:0000313" key="3">
    <source>
        <dbReference type="Proteomes" id="UP000183894"/>
    </source>
</evidence>
<dbReference type="Pfam" id="PF12840">
    <property type="entry name" value="HTH_20"/>
    <property type="match status" value="1"/>
</dbReference>